<feature type="compositionally biased region" description="Polar residues" evidence="1">
    <location>
        <begin position="62"/>
        <end position="75"/>
    </location>
</feature>
<organism evidence="2 3">
    <name type="scientific">Exidia glandulosa HHB12029</name>
    <dbReference type="NCBI Taxonomy" id="1314781"/>
    <lineage>
        <taxon>Eukaryota</taxon>
        <taxon>Fungi</taxon>
        <taxon>Dikarya</taxon>
        <taxon>Basidiomycota</taxon>
        <taxon>Agaricomycotina</taxon>
        <taxon>Agaricomycetes</taxon>
        <taxon>Auriculariales</taxon>
        <taxon>Exidiaceae</taxon>
        <taxon>Exidia</taxon>
    </lineage>
</organism>
<feature type="region of interest" description="Disordered" evidence="1">
    <location>
        <begin position="92"/>
        <end position="134"/>
    </location>
</feature>
<feature type="compositionally biased region" description="Low complexity" evidence="1">
    <location>
        <begin position="92"/>
        <end position="124"/>
    </location>
</feature>
<reference evidence="2 3" key="1">
    <citation type="journal article" date="2016" name="Mol. Biol. Evol.">
        <title>Comparative Genomics of Early-Diverging Mushroom-Forming Fungi Provides Insights into the Origins of Lignocellulose Decay Capabilities.</title>
        <authorList>
            <person name="Nagy L.G."/>
            <person name="Riley R."/>
            <person name="Tritt A."/>
            <person name="Adam C."/>
            <person name="Daum C."/>
            <person name="Floudas D."/>
            <person name="Sun H."/>
            <person name="Yadav J.S."/>
            <person name="Pangilinan J."/>
            <person name="Larsson K.H."/>
            <person name="Matsuura K."/>
            <person name="Barry K."/>
            <person name="Labutti K."/>
            <person name="Kuo R."/>
            <person name="Ohm R.A."/>
            <person name="Bhattacharya S.S."/>
            <person name="Shirouzu T."/>
            <person name="Yoshinaga Y."/>
            <person name="Martin F.M."/>
            <person name="Grigoriev I.V."/>
            <person name="Hibbett D.S."/>
        </authorList>
    </citation>
    <scope>NUCLEOTIDE SEQUENCE [LARGE SCALE GENOMIC DNA]</scope>
    <source>
        <strain evidence="2 3">HHB12029</strain>
    </source>
</reference>
<dbReference type="InParanoid" id="A0A165KIU8"/>
<dbReference type="AlphaFoldDB" id="A0A165KIU8"/>
<name>A0A165KIU8_EXIGL</name>
<dbReference type="Proteomes" id="UP000077266">
    <property type="component" value="Unassembled WGS sequence"/>
</dbReference>
<sequence length="322" mass="33340">MATAASAAPGSLKRSSVGPTERPSLVRKRKRTSLVSSDTEEFWDELDSDSRAPLDAIEQHHTQQTTSNRGQSPLNDVSAVAPVAAALEVESATEAPAPATTVPSVLRSPRPSLLGAARSRSSSPHPGATIDYSYADTTNNSANMTTSTELPSFVRASGGMLYISTCALEMAVAMWQSWEQEDDKDDEPGASTTDILKPIRNVFARPSTPKPAAVPATLPGAAVPSSARTLTAAPAITMSIPPAPVTLVRPLLSTGSTSRGVPGPIAVAPASNAAFHSPRLGMTPRAHALSARSKFVTPFINAPATQPRQGTAGSTPLSTSSA</sequence>
<proteinExistence type="predicted"/>
<feature type="region of interest" description="Disordered" evidence="1">
    <location>
        <begin position="302"/>
        <end position="322"/>
    </location>
</feature>
<evidence type="ECO:0000256" key="1">
    <source>
        <dbReference type="SAM" id="MobiDB-lite"/>
    </source>
</evidence>
<feature type="region of interest" description="Disordered" evidence="1">
    <location>
        <begin position="1"/>
        <end position="75"/>
    </location>
</feature>
<dbReference type="EMBL" id="KV425943">
    <property type="protein sequence ID" value="KZV96405.1"/>
    <property type="molecule type" value="Genomic_DNA"/>
</dbReference>
<feature type="compositionally biased region" description="Acidic residues" evidence="1">
    <location>
        <begin position="38"/>
        <end position="47"/>
    </location>
</feature>
<keyword evidence="3" id="KW-1185">Reference proteome</keyword>
<accession>A0A165KIU8</accession>
<feature type="compositionally biased region" description="Basic and acidic residues" evidence="1">
    <location>
        <begin position="48"/>
        <end position="61"/>
    </location>
</feature>
<protein>
    <submittedName>
        <fullName evidence="2">Uncharacterized protein</fullName>
    </submittedName>
</protein>
<feature type="compositionally biased region" description="Polar residues" evidence="1">
    <location>
        <begin position="303"/>
        <end position="322"/>
    </location>
</feature>
<evidence type="ECO:0000313" key="2">
    <source>
        <dbReference type="EMBL" id="KZV96405.1"/>
    </source>
</evidence>
<evidence type="ECO:0000313" key="3">
    <source>
        <dbReference type="Proteomes" id="UP000077266"/>
    </source>
</evidence>
<gene>
    <name evidence="2" type="ORF">EXIGLDRAFT_833648</name>
</gene>